<evidence type="ECO:0000256" key="2">
    <source>
        <dbReference type="SAM" id="MobiDB-lite"/>
    </source>
</evidence>
<sequence length="825" mass="96102">NSTTCRNYKLVQTASLSACQVVWHINELEAKIEEWFKQFTELNQPKAYNLLSKEQKVTPLSDAKTDQGQGTSTELCIEGVKLIATEGDPLRALHQEARSILSQMNDLIERLDTDREEVENSVKKEKLQVSALKKKIDKLSLWWIKKLPEAVQKEHEICAQDLCELQWHIASRKCHISCTRNKITTTEMMNQIVEGDLNYFKKNSPLLKEKMRLEDKLAEQAEHEVNEVTETLTNVLQELKQTKQSLDNAMSDANFERAVMQGQLDNLSKQLEEREKELRATENILDNFFNQEINTKYKLKEDEVALTNLHQKVSDLKFDAENLESNIEDWKAKSAEAKSETKIQNAICSELRQAIKFTRSAGDSELLKKKEEYRRKLNELEDMLNQSKQLQSEIENLSEKIKQSQDMKDKDDKEIHDKQTSIQNNNEQRNHLREQLTQVARLHNKVKIKMEQTKVEIKMQEQRSKIHIENLKRKIREEIGVRIKLQAKVLLDNAELDEFQNNANMKSATVMKGIKQAEKIVAAAESKFKKISDEHEKLHADYVSISSTYNKLQKRHQFIKEHLGKRRDRLQAQLTDDSEKLIKVSTELDNSLRRIKFLEEKLQELQLLSAEMSKQLGETHGMVKKLKRRLETTEFKFMNAQSTIRNLEKEFAHTKKRQKIINEEYHKLMLQRNETLKAMKVKLINACNKNNFLAEKYRRLQNTFLIAKTLLLEIYEERICIEVTLEDYKQLSLLESWMQKAVVEHFKRRGLYNQSVLAKLLSVSQENAKKIITVQGELSSSIQQISAFLLTLADSPVGSENIRNKHCIHHCVNEDKKSQAVQVTV</sequence>
<dbReference type="AlphaFoldDB" id="V9KFE7"/>
<dbReference type="PANTHER" id="PTHR35088:SF1">
    <property type="entry name" value="COILED-COIL DOMAIN-CONTAINING PROTEIN 178"/>
    <property type="match status" value="1"/>
</dbReference>
<dbReference type="PANTHER" id="PTHR35088">
    <property type="entry name" value="COILED-COIL DOMAIN-CONTAINING PROTEIN 178"/>
    <property type="match status" value="1"/>
</dbReference>
<proteinExistence type="evidence at transcript level"/>
<feature type="coiled-coil region" evidence="1">
    <location>
        <begin position="581"/>
        <end position="664"/>
    </location>
</feature>
<feature type="compositionally biased region" description="Basic and acidic residues" evidence="2">
    <location>
        <begin position="399"/>
        <end position="419"/>
    </location>
</feature>
<dbReference type="SUPFAM" id="SSF57997">
    <property type="entry name" value="Tropomyosin"/>
    <property type="match status" value="1"/>
</dbReference>
<organism evidence="3">
    <name type="scientific">Callorhinchus milii</name>
    <name type="common">Ghost shark</name>
    <dbReference type="NCBI Taxonomy" id="7868"/>
    <lineage>
        <taxon>Eukaryota</taxon>
        <taxon>Metazoa</taxon>
        <taxon>Chordata</taxon>
        <taxon>Craniata</taxon>
        <taxon>Vertebrata</taxon>
        <taxon>Chondrichthyes</taxon>
        <taxon>Holocephali</taxon>
        <taxon>Chimaeriformes</taxon>
        <taxon>Callorhinchidae</taxon>
        <taxon>Callorhinchus</taxon>
    </lineage>
</organism>
<feature type="region of interest" description="Disordered" evidence="2">
    <location>
        <begin position="399"/>
        <end position="428"/>
    </location>
</feature>
<evidence type="ECO:0000313" key="3">
    <source>
        <dbReference type="EMBL" id="AFO97016.1"/>
    </source>
</evidence>
<evidence type="ECO:0000256" key="1">
    <source>
        <dbReference type="SAM" id="Coils"/>
    </source>
</evidence>
<reference evidence="3" key="1">
    <citation type="journal article" date="2014" name="Nature">
        <title>Elephant shark genome provides unique insights into gnathostome evolution.</title>
        <authorList>
            <consortium name="International Elephant Shark Genome Sequencing Consortium"/>
            <person name="Venkatesh B."/>
            <person name="Lee A.P."/>
            <person name="Ravi V."/>
            <person name="Maurya A.K."/>
            <person name="Lian M.M."/>
            <person name="Swann J.B."/>
            <person name="Ohta Y."/>
            <person name="Flajnik M.F."/>
            <person name="Sutoh Y."/>
            <person name="Kasahara M."/>
            <person name="Hoon S."/>
            <person name="Gangu V."/>
            <person name="Roy S.W."/>
            <person name="Irimia M."/>
            <person name="Korzh V."/>
            <person name="Kondrychyn I."/>
            <person name="Lim Z.W."/>
            <person name="Tay B.H."/>
            <person name="Tohari S."/>
            <person name="Kong K.W."/>
            <person name="Ho S."/>
            <person name="Lorente-Galdos B."/>
            <person name="Quilez J."/>
            <person name="Marques-Bonet T."/>
            <person name="Raney B.J."/>
            <person name="Ingham P.W."/>
            <person name="Tay A."/>
            <person name="Hillier L.W."/>
            <person name="Minx P."/>
            <person name="Boehm T."/>
            <person name="Wilson R.K."/>
            <person name="Brenner S."/>
            <person name="Warren W.C."/>
        </authorList>
    </citation>
    <scope>NUCLEOTIDE SEQUENCE</scope>
    <source>
        <tissue evidence="3">Testis</tissue>
    </source>
</reference>
<protein>
    <submittedName>
        <fullName evidence="3">C18orf34 protein-like protein</fullName>
    </submittedName>
</protein>
<accession>V9KFE7</accession>
<name>V9KFE7_CALMI</name>
<feature type="coiled-coil region" evidence="1">
    <location>
        <begin position="443"/>
        <end position="488"/>
    </location>
</feature>
<feature type="coiled-coil region" evidence="1">
    <location>
        <begin position="90"/>
        <end position="135"/>
    </location>
</feature>
<feature type="non-terminal residue" evidence="3">
    <location>
        <position position="1"/>
    </location>
</feature>
<keyword evidence="1" id="KW-0175">Coiled coil</keyword>
<dbReference type="InterPro" id="IPR038826">
    <property type="entry name" value="CCDC178"/>
</dbReference>
<dbReference type="EMBL" id="JW864499">
    <property type="protein sequence ID" value="AFO97016.1"/>
    <property type="molecule type" value="mRNA"/>
</dbReference>